<dbReference type="AlphaFoldDB" id="A0AAI8VEL3"/>
<dbReference type="SUPFAM" id="SSF57959">
    <property type="entry name" value="Leucine zipper domain"/>
    <property type="match status" value="1"/>
</dbReference>
<dbReference type="Gene3D" id="1.20.5.170">
    <property type="match status" value="1"/>
</dbReference>
<dbReference type="InterPro" id="IPR046347">
    <property type="entry name" value="bZIP_sf"/>
</dbReference>
<evidence type="ECO:0000313" key="3">
    <source>
        <dbReference type="Proteomes" id="UP001295740"/>
    </source>
</evidence>
<dbReference type="PANTHER" id="PTHR37012:SF2">
    <property type="entry name" value="BZIP DOMAIN-CONTAINING PROTEIN-RELATED"/>
    <property type="match status" value="1"/>
</dbReference>
<dbReference type="PANTHER" id="PTHR37012">
    <property type="entry name" value="B-ZIP TRANSCRIPTION FACTOR (EUROFUNG)-RELATED"/>
    <property type="match status" value="1"/>
</dbReference>
<dbReference type="GO" id="GO:0003700">
    <property type="term" value="F:DNA-binding transcription factor activity"/>
    <property type="evidence" value="ECO:0007669"/>
    <property type="project" value="InterPro"/>
</dbReference>
<sequence length="280" mass="30322">MAYTAHIVPSSSRTASPAASSPEPSSNMTKATTDSTKGGKRKGMLQTVRANDREAQRAIRARTKEHIESLERELDELRSRHNRDHAIQDLLRRNKALEDEVHRLRNGLGMRTTGTSGPYQARMLTAHQHANIADSRADWSVEYKGCDSGASSFGQSTPEYSMMSDIPPPYHGISATTDGWPSAVPCSVPSNVSSPSSSSGANEDFVYYPTSAPSAVFERTSIPATLNSPAASCIGSDAGFDDVKSEFGCPSVNIMPLTPSYHHQPWNVYPVYYQASPAAL</sequence>
<comment type="caution">
    <text evidence="2">The sequence shown here is derived from an EMBL/GenBank/DDBJ whole genome shotgun (WGS) entry which is preliminary data.</text>
</comment>
<accession>A0AAI8VEL3</accession>
<gene>
    <name evidence="2" type="ORF">KHLLAP_LOCUS3697</name>
</gene>
<dbReference type="CDD" id="cd14688">
    <property type="entry name" value="bZIP_YAP"/>
    <property type="match status" value="1"/>
</dbReference>
<feature type="region of interest" description="Disordered" evidence="1">
    <location>
        <begin position="1"/>
        <end position="55"/>
    </location>
</feature>
<dbReference type="Proteomes" id="UP001295740">
    <property type="component" value="Unassembled WGS sequence"/>
</dbReference>
<feature type="compositionally biased region" description="Polar residues" evidence="1">
    <location>
        <begin position="27"/>
        <end position="36"/>
    </location>
</feature>
<name>A0AAI8VEL3_9PEZI</name>
<protein>
    <submittedName>
        <fullName evidence="2">Uu.00g106230.m01.CDS01</fullName>
    </submittedName>
</protein>
<keyword evidence="3" id="KW-1185">Reference proteome</keyword>
<organism evidence="2 3">
    <name type="scientific">Anthostomella pinea</name>
    <dbReference type="NCBI Taxonomy" id="933095"/>
    <lineage>
        <taxon>Eukaryota</taxon>
        <taxon>Fungi</taxon>
        <taxon>Dikarya</taxon>
        <taxon>Ascomycota</taxon>
        <taxon>Pezizomycotina</taxon>
        <taxon>Sordariomycetes</taxon>
        <taxon>Xylariomycetidae</taxon>
        <taxon>Xylariales</taxon>
        <taxon>Xylariaceae</taxon>
        <taxon>Anthostomella</taxon>
    </lineage>
</organism>
<dbReference type="EMBL" id="CAUWAG010000004">
    <property type="protein sequence ID" value="CAJ2503229.1"/>
    <property type="molecule type" value="Genomic_DNA"/>
</dbReference>
<evidence type="ECO:0000313" key="2">
    <source>
        <dbReference type="EMBL" id="CAJ2503229.1"/>
    </source>
</evidence>
<evidence type="ECO:0000256" key="1">
    <source>
        <dbReference type="SAM" id="MobiDB-lite"/>
    </source>
</evidence>
<feature type="compositionally biased region" description="Low complexity" evidence="1">
    <location>
        <begin position="9"/>
        <end position="26"/>
    </location>
</feature>
<reference evidence="2" key="1">
    <citation type="submission" date="2023-10" db="EMBL/GenBank/DDBJ databases">
        <authorList>
            <person name="Hackl T."/>
        </authorList>
    </citation>
    <scope>NUCLEOTIDE SEQUENCE</scope>
</reference>
<proteinExistence type="predicted"/>